<dbReference type="AlphaFoldDB" id="K9VRM6"/>
<evidence type="ECO:0000313" key="3">
    <source>
        <dbReference type="Proteomes" id="UP000010478"/>
    </source>
</evidence>
<feature type="region of interest" description="Disordered" evidence="1">
    <location>
        <begin position="1"/>
        <end position="49"/>
    </location>
</feature>
<name>K9VRM6_9CYAN</name>
<feature type="compositionally biased region" description="Polar residues" evidence="1">
    <location>
        <begin position="27"/>
        <end position="45"/>
    </location>
</feature>
<sequence length="75" mass="8290">MREKENHQSQVGLEVSCDKAELKKPASATQDLSENDNSQTESQAFENHGEDGLKALGRLMMVSLTWSLAGLSKRK</sequence>
<dbReference type="EMBL" id="CP003614">
    <property type="protein sequence ID" value="AFZ10142.1"/>
    <property type="molecule type" value="Genomic_DNA"/>
</dbReference>
<evidence type="ECO:0000256" key="1">
    <source>
        <dbReference type="SAM" id="MobiDB-lite"/>
    </source>
</evidence>
<organism evidence="2 3">
    <name type="scientific">Phormidium nigroviride PCC 7112</name>
    <dbReference type="NCBI Taxonomy" id="179408"/>
    <lineage>
        <taxon>Bacteria</taxon>
        <taxon>Bacillati</taxon>
        <taxon>Cyanobacteriota</taxon>
        <taxon>Cyanophyceae</taxon>
        <taxon>Oscillatoriophycideae</taxon>
        <taxon>Oscillatoriales</taxon>
        <taxon>Oscillatoriaceae</taxon>
        <taxon>Phormidium</taxon>
    </lineage>
</organism>
<dbReference type="PATRIC" id="fig|179408.3.peg.7418"/>
<dbReference type="Proteomes" id="UP000010478">
    <property type="component" value="Chromosome"/>
</dbReference>
<dbReference type="KEGG" id="oni:Osc7112_5947"/>
<gene>
    <name evidence="2" type="ORF">Osc7112_5947</name>
</gene>
<dbReference type="OrthoDB" id="467097at2"/>
<dbReference type="RefSeq" id="WP_015179343.1">
    <property type="nucleotide sequence ID" value="NC_019729.1"/>
</dbReference>
<dbReference type="HOGENOM" id="CLU_2667583_0_0_3"/>
<accession>K9VRM6</accession>
<protein>
    <submittedName>
        <fullName evidence="2">Uncharacterized protein</fullName>
    </submittedName>
</protein>
<keyword evidence="3" id="KW-1185">Reference proteome</keyword>
<reference evidence="2 3" key="1">
    <citation type="submission" date="2012-05" db="EMBL/GenBank/DDBJ databases">
        <title>Finished chromosome of genome of Oscillatoria sp. PCC 7112.</title>
        <authorList>
            <consortium name="US DOE Joint Genome Institute"/>
            <person name="Gugger M."/>
            <person name="Coursin T."/>
            <person name="Rippka R."/>
            <person name="Tandeau De Marsac N."/>
            <person name="Huntemann M."/>
            <person name="Wei C.-L."/>
            <person name="Han J."/>
            <person name="Detter J.C."/>
            <person name="Han C."/>
            <person name="Tapia R."/>
            <person name="Davenport K."/>
            <person name="Daligault H."/>
            <person name="Erkkila T."/>
            <person name="Gu W."/>
            <person name="Munk A.C.C."/>
            <person name="Teshima H."/>
            <person name="Xu Y."/>
            <person name="Chain P."/>
            <person name="Chen A."/>
            <person name="Krypides N."/>
            <person name="Mavromatis K."/>
            <person name="Markowitz V."/>
            <person name="Szeto E."/>
            <person name="Ivanova N."/>
            <person name="Mikhailova N."/>
            <person name="Ovchinnikova G."/>
            <person name="Pagani I."/>
            <person name="Pati A."/>
            <person name="Goodwin L."/>
            <person name="Peters L."/>
            <person name="Pitluck S."/>
            <person name="Woyke T."/>
            <person name="Kerfeld C."/>
        </authorList>
    </citation>
    <scope>NUCLEOTIDE SEQUENCE [LARGE SCALE GENOMIC DNA]</scope>
    <source>
        <strain evidence="2 3">PCC 7112</strain>
    </source>
</reference>
<evidence type="ECO:0000313" key="2">
    <source>
        <dbReference type="EMBL" id="AFZ10142.1"/>
    </source>
</evidence>
<proteinExistence type="predicted"/>